<feature type="region of interest" description="Disordered" evidence="7">
    <location>
        <begin position="1"/>
        <end position="153"/>
    </location>
</feature>
<dbReference type="GO" id="GO:0005634">
    <property type="term" value="C:nucleus"/>
    <property type="evidence" value="ECO:0007669"/>
    <property type="project" value="UniProtKB-SubCell"/>
</dbReference>
<accession>A0A6J2S554</accession>
<evidence type="ECO:0000256" key="3">
    <source>
        <dbReference type="ARBA" id="ARBA00018147"/>
    </source>
</evidence>
<feature type="region of interest" description="Disordered" evidence="7">
    <location>
        <begin position="201"/>
        <end position="224"/>
    </location>
</feature>
<feature type="compositionally biased region" description="Low complexity" evidence="7">
    <location>
        <begin position="39"/>
        <end position="51"/>
    </location>
</feature>
<comment type="function">
    <text evidence="6">Probably acts as a spliceosomal factor that contributes to spliceosome assembly and regulates the isoform switching of proteins such as PARP6.</text>
</comment>
<feature type="compositionally biased region" description="Basic and acidic residues" evidence="7">
    <location>
        <begin position="1"/>
        <end position="17"/>
    </location>
</feature>
<dbReference type="InterPro" id="IPR029656">
    <property type="entry name" value="RSRP1"/>
</dbReference>
<dbReference type="Proteomes" id="UP000504630">
    <property type="component" value="Chromosome 22"/>
</dbReference>
<dbReference type="InParanoid" id="A0A6J2S554"/>
<evidence type="ECO:0000256" key="5">
    <source>
        <dbReference type="ARBA" id="ARBA00023242"/>
    </source>
</evidence>
<evidence type="ECO:0000256" key="7">
    <source>
        <dbReference type="SAM" id="MobiDB-lite"/>
    </source>
</evidence>
<dbReference type="AlphaFoldDB" id="A0A6J2S554"/>
<dbReference type="OrthoDB" id="9950396at2759"/>
<evidence type="ECO:0000256" key="6">
    <source>
        <dbReference type="ARBA" id="ARBA00034666"/>
    </source>
</evidence>
<comment type="similarity">
    <text evidence="2">Belongs to the RSRP family.</text>
</comment>
<feature type="compositionally biased region" description="Basic residues" evidence="7">
    <location>
        <begin position="97"/>
        <end position="122"/>
    </location>
</feature>
<dbReference type="Pfam" id="PF17069">
    <property type="entry name" value="RSRP"/>
    <property type="match status" value="1"/>
</dbReference>
<keyword evidence="5" id="KW-0539">Nucleus</keyword>
<evidence type="ECO:0000313" key="8">
    <source>
        <dbReference type="Proteomes" id="UP000504630"/>
    </source>
</evidence>
<reference evidence="9" key="1">
    <citation type="submission" date="2025-08" db="UniProtKB">
        <authorList>
            <consortium name="RefSeq"/>
        </authorList>
    </citation>
    <scope>IDENTIFICATION</scope>
</reference>
<evidence type="ECO:0000256" key="1">
    <source>
        <dbReference type="ARBA" id="ARBA00004123"/>
    </source>
</evidence>
<evidence type="ECO:0000256" key="4">
    <source>
        <dbReference type="ARBA" id="ARBA00022553"/>
    </source>
</evidence>
<comment type="subcellular location">
    <subcellularLocation>
        <location evidence="1">Nucleus</location>
    </subcellularLocation>
</comment>
<keyword evidence="4" id="KW-0597">Phosphoprotein</keyword>
<organism evidence="8 9">
    <name type="scientific">Cottoperca gobio</name>
    <name type="common">Frogmouth</name>
    <name type="synonym">Aphritis gobio</name>
    <dbReference type="NCBI Taxonomy" id="56716"/>
    <lineage>
        <taxon>Eukaryota</taxon>
        <taxon>Metazoa</taxon>
        <taxon>Chordata</taxon>
        <taxon>Craniata</taxon>
        <taxon>Vertebrata</taxon>
        <taxon>Euteleostomi</taxon>
        <taxon>Actinopterygii</taxon>
        <taxon>Neopterygii</taxon>
        <taxon>Teleostei</taxon>
        <taxon>Neoteleostei</taxon>
        <taxon>Acanthomorphata</taxon>
        <taxon>Eupercaria</taxon>
        <taxon>Perciformes</taxon>
        <taxon>Notothenioidei</taxon>
        <taxon>Bovichtidae</taxon>
        <taxon>Cottoperca</taxon>
    </lineage>
</organism>
<protein>
    <recommendedName>
        <fullName evidence="3">Arginine/serine-rich protein 1</fullName>
    </recommendedName>
</protein>
<feature type="compositionally biased region" description="Basic residues" evidence="7">
    <location>
        <begin position="73"/>
        <end position="88"/>
    </location>
</feature>
<sequence length="286" mass="31953">MAKGEESHSEMAHDRQSDGINVIFDQNSPASSRSRSRSRSSSGSKLSPGSGRFRGRGSHRRRHKSSSSSRSPTHTRSRSHTRCRRPSSHCRCDNHRKNGRGRQSPPRRSRAHSRSSSRRSRRAASPSSQSITHRGDSRSGSSENSVNLSLDDKGELLTAAKVIATTILEVEKLELPESVKPILLEQSEFKRVSLDTWVRQDPEKTLSQSDEEEPDDMFSSKMSPKRKTISFSINNSLFKPSLASQSSAKVTSRVDSFDSRKPYGHWVRVKSGQSSNVRKHAFATSH</sequence>
<dbReference type="CTD" id="57035"/>
<dbReference type="GeneID" id="115027766"/>
<evidence type="ECO:0000256" key="2">
    <source>
        <dbReference type="ARBA" id="ARBA00009534"/>
    </source>
</evidence>
<name>A0A6J2S554_COTGO</name>
<dbReference type="PANTHER" id="PTHR47622:SF1">
    <property type="entry name" value="ARGININE_SERINE-RICH PROTEIN 1"/>
    <property type="match status" value="1"/>
</dbReference>
<gene>
    <name evidence="9" type="primary">rsrp1</name>
</gene>
<evidence type="ECO:0000313" key="9">
    <source>
        <dbReference type="RefSeq" id="XP_029317109.1"/>
    </source>
</evidence>
<dbReference type="KEGG" id="cgob:115027766"/>
<feature type="compositionally biased region" description="Basic residues" evidence="7">
    <location>
        <begin position="53"/>
        <end position="65"/>
    </location>
</feature>
<dbReference type="PANTHER" id="PTHR47622">
    <property type="entry name" value="ARGININE/SERINE-RICH PROTEIN 1"/>
    <property type="match status" value="1"/>
</dbReference>
<keyword evidence="8" id="KW-1185">Reference proteome</keyword>
<feature type="compositionally biased region" description="Polar residues" evidence="7">
    <location>
        <begin position="138"/>
        <end position="148"/>
    </location>
</feature>
<dbReference type="RefSeq" id="XP_029317109.1">
    <property type="nucleotide sequence ID" value="XM_029461249.1"/>
</dbReference>
<proteinExistence type="inferred from homology"/>